<keyword evidence="2" id="KW-1185">Reference proteome</keyword>
<dbReference type="RefSeq" id="WP_207629333.1">
    <property type="nucleotide sequence ID" value="NZ_CAWPIB010000120.1"/>
</dbReference>
<sequence length="61" mass="6983">RIFDMTEKLKPCPFCSGEAARLRTSWGLVIVFCTTCKNQTTRCLSQSDAIQAWNKRVNNDE</sequence>
<evidence type="ECO:0008006" key="3">
    <source>
        <dbReference type="Google" id="ProtNLM"/>
    </source>
</evidence>
<gene>
    <name evidence="1" type="ORF">C5469_23045</name>
</gene>
<dbReference type="Pfam" id="PF14354">
    <property type="entry name" value="Lar_restr_allev"/>
    <property type="match status" value="1"/>
</dbReference>
<dbReference type="EMBL" id="PUJW01000120">
    <property type="protein sequence ID" value="NHB94833.1"/>
    <property type="molecule type" value="Genomic_DNA"/>
</dbReference>
<feature type="non-terminal residue" evidence="1">
    <location>
        <position position="1"/>
    </location>
</feature>
<accession>A0A7X5TJQ3</accession>
<dbReference type="Proteomes" id="UP000591844">
    <property type="component" value="Unassembled WGS sequence"/>
</dbReference>
<evidence type="ECO:0000313" key="1">
    <source>
        <dbReference type="EMBL" id="NHB94833.1"/>
    </source>
</evidence>
<protein>
    <recommendedName>
        <fullName evidence="3">Restriction alleviation protein, Lar family</fullName>
    </recommendedName>
</protein>
<comment type="caution">
    <text evidence="1">The sequence shown here is derived from an EMBL/GenBank/DDBJ whole genome shotgun (WGS) entry which is preliminary data.</text>
</comment>
<proteinExistence type="predicted"/>
<evidence type="ECO:0000313" key="2">
    <source>
        <dbReference type="Proteomes" id="UP000591844"/>
    </source>
</evidence>
<dbReference type="AlphaFoldDB" id="A0A7X5TJQ3"/>
<organism evidence="1 2">
    <name type="scientific">Photorhabdus cinerea</name>
    <dbReference type="NCBI Taxonomy" id="471575"/>
    <lineage>
        <taxon>Bacteria</taxon>
        <taxon>Pseudomonadati</taxon>
        <taxon>Pseudomonadota</taxon>
        <taxon>Gammaproteobacteria</taxon>
        <taxon>Enterobacterales</taxon>
        <taxon>Morganellaceae</taxon>
        <taxon>Photorhabdus</taxon>
    </lineage>
</organism>
<reference evidence="1 2" key="1">
    <citation type="submission" date="2018-02" db="EMBL/GenBank/DDBJ databases">
        <authorList>
            <person name="Machado R.A."/>
        </authorList>
    </citation>
    <scope>NUCLEOTIDE SEQUENCE [LARGE SCALE GENOMIC DNA]</scope>
    <source>
        <strain evidence="1 2">DSM 19724</strain>
    </source>
</reference>
<name>A0A7X5TJQ3_9GAMM</name>